<keyword evidence="3" id="KW-1185">Reference proteome</keyword>
<protein>
    <submittedName>
        <fullName evidence="2">Uncharacterized protein</fullName>
    </submittedName>
</protein>
<dbReference type="EMBL" id="CP002541">
    <property type="protein sequence ID" value="ADY14130.1"/>
    <property type="molecule type" value="Genomic_DNA"/>
</dbReference>
<organism evidence="2 3">
    <name type="scientific">Sphaerochaeta globosa (strain ATCC BAA-1886 / DSM 22777 / Buddy)</name>
    <name type="common">Spirochaeta sp. (strain Buddy)</name>
    <dbReference type="NCBI Taxonomy" id="158189"/>
    <lineage>
        <taxon>Bacteria</taxon>
        <taxon>Pseudomonadati</taxon>
        <taxon>Spirochaetota</taxon>
        <taxon>Spirochaetia</taxon>
        <taxon>Spirochaetales</taxon>
        <taxon>Sphaerochaetaceae</taxon>
        <taxon>Sphaerochaeta</taxon>
    </lineage>
</organism>
<name>F0RSL7_SPHGB</name>
<reference evidence="3" key="1">
    <citation type="submission" date="2011-02" db="EMBL/GenBank/DDBJ databases">
        <title>Complete sequence of Spirochaeta sp. Buddy.</title>
        <authorList>
            <person name="Lucas S."/>
            <person name="Copeland A."/>
            <person name="Lapidus A."/>
            <person name="Cheng J.-F."/>
            <person name="Goodwin L."/>
            <person name="Pitluck S."/>
            <person name="Zeytun A."/>
            <person name="Detter J.C."/>
            <person name="Han C."/>
            <person name="Tapia R."/>
            <person name="Land M."/>
            <person name="Hauser L."/>
            <person name="Kyrpides N."/>
            <person name="Ivanova N."/>
            <person name="Mikhailova N."/>
            <person name="Pagani I."/>
            <person name="Ritalahti K.M."/>
            <person name="Loeffler F.E."/>
            <person name="Woyke T."/>
        </authorList>
    </citation>
    <scope>NUCLEOTIDE SEQUENCE [LARGE SCALE GENOMIC DNA]</scope>
    <source>
        <strain evidence="3">ATCC BAA-1886 / DSM 22777 / Buddy</strain>
    </source>
</reference>
<keyword evidence="1" id="KW-1133">Transmembrane helix</keyword>
<keyword evidence="1" id="KW-0472">Membrane</keyword>
<feature type="transmembrane region" description="Helical" evidence="1">
    <location>
        <begin position="42"/>
        <end position="60"/>
    </location>
</feature>
<feature type="transmembrane region" description="Helical" evidence="1">
    <location>
        <begin position="12"/>
        <end position="36"/>
    </location>
</feature>
<gene>
    <name evidence="2" type="ordered locus">SpiBuddy_2311</name>
</gene>
<proteinExistence type="predicted"/>
<dbReference type="KEGG" id="sbu:SpiBuddy_2311"/>
<dbReference type="RefSeq" id="WP_013607979.1">
    <property type="nucleotide sequence ID" value="NC_015152.1"/>
</dbReference>
<accession>F0RSL7</accession>
<evidence type="ECO:0000256" key="1">
    <source>
        <dbReference type="SAM" id="Phobius"/>
    </source>
</evidence>
<feature type="transmembrane region" description="Helical" evidence="1">
    <location>
        <begin position="185"/>
        <end position="209"/>
    </location>
</feature>
<dbReference type="HOGENOM" id="CLU_1170061_0_0_12"/>
<dbReference type="Proteomes" id="UP000008466">
    <property type="component" value="Chromosome"/>
</dbReference>
<keyword evidence="1" id="KW-0812">Transmembrane</keyword>
<evidence type="ECO:0000313" key="2">
    <source>
        <dbReference type="EMBL" id="ADY14130.1"/>
    </source>
</evidence>
<feature type="transmembrane region" description="Helical" evidence="1">
    <location>
        <begin position="215"/>
        <end position="232"/>
    </location>
</feature>
<evidence type="ECO:0000313" key="3">
    <source>
        <dbReference type="Proteomes" id="UP000008466"/>
    </source>
</evidence>
<dbReference type="AlphaFoldDB" id="F0RSL7"/>
<sequence length="237" mass="26953">MLEPAEYRCKGLVSGGVLPELLISTQLGIGVMVASFPLGLPFWAQVLLLVGTITAVLFICSAEIRYSLEFDGLTRSINPKVLRYKQLKRLTHIDWARIEWYTLDYDRNRNRQAYPYLLIRGKKPYFQWKIAGKTMHDTAFDQFVQSFVQSIPVSGGKQQEKAGEPSFRPAMQQIKPRPGFYRTKVAKFLTLVFVIIDVSIVVGVVTGFLTLSATSMYRLLAVLLPGTFYLLYRTLRS</sequence>
<dbReference type="STRING" id="158189.SpiBuddy_2311"/>